<name>A0ABU9BWE4_9BURK</name>
<reference evidence="1 2" key="1">
    <citation type="submission" date="2024-04" db="EMBL/GenBank/DDBJ databases">
        <title>Novel species of the genus Ideonella isolated from streams.</title>
        <authorList>
            <person name="Lu H."/>
        </authorList>
    </citation>
    <scope>NUCLEOTIDE SEQUENCE [LARGE SCALE GENOMIC DNA]</scope>
    <source>
        <strain evidence="1 2">DXS29W</strain>
    </source>
</reference>
<comment type="caution">
    <text evidence="1">The sequence shown here is derived from an EMBL/GenBank/DDBJ whole genome shotgun (WGS) entry which is preliminary data.</text>
</comment>
<sequence>MFTPEEMLSALTDLPIKDQVDVLEQLMNSSPIEEVVDVAVMGLMTVRLGVDASWPADLVARVETMSDKIAAINKTRFGDSPTDE</sequence>
<dbReference type="RefSeq" id="WP_341428619.1">
    <property type="nucleotide sequence ID" value="NZ_JBBUTG010000026.1"/>
</dbReference>
<evidence type="ECO:0000313" key="1">
    <source>
        <dbReference type="EMBL" id="MEK8034191.1"/>
    </source>
</evidence>
<evidence type="ECO:0000313" key="2">
    <source>
        <dbReference type="Proteomes" id="UP001371218"/>
    </source>
</evidence>
<dbReference type="EMBL" id="JBBUTG010000026">
    <property type="protein sequence ID" value="MEK8034191.1"/>
    <property type="molecule type" value="Genomic_DNA"/>
</dbReference>
<proteinExistence type="predicted"/>
<dbReference type="Proteomes" id="UP001371218">
    <property type="component" value="Unassembled WGS sequence"/>
</dbReference>
<keyword evidence="2" id="KW-1185">Reference proteome</keyword>
<accession>A0ABU9BWE4</accession>
<organism evidence="1 2">
    <name type="scientific">Ideonella lacteola</name>
    <dbReference type="NCBI Taxonomy" id="2984193"/>
    <lineage>
        <taxon>Bacteria</taxon>
        <taxon>Pseudomonadati</taxon>
        <taxon>Pseudomonadota</taxon>
        <taxon>Betaproteobacteria</taxon>
        <taxon>Burkholderiales</taxon>
        <taxon>Sphaerotilaceae</taxon>
        <taxon>Ideonella</taxon>
    </lineage>
</organism>
<gene>
    <name evidence="1" type="ORF">AACH06_25475</name>
</gene>
<protein>
    <submittedName>
        <fullName evidence="1">Uncharacterized protein</fullName>
    </submittedName>
</protein>